<sequence length="195" mass="22472">MSNLAYTDDYKERFELIDGKIIMMSPRPRIAHSRALGNIFREFSIYLKGKKCEAFADGVDVYLDEKNHFIPDVMIVCNKDIITDLNIQGAPDLVVEVLSPSTAKNDKGIKKDIYEKFGVKEYWIVNTVDKSVEVYLNNNGRFYLDNIYLYFTDEEIAENDALANDDKNKLTIYTDIKVSVCDNLVIKIKDIFENI</sequence>
<dbReference type="AlphaFoldDB" id="A0A378NSV5"/>
<organism evidence="2 3">
    <name type="scientific">Megamonas hypermegale</name>
    <dbReference type="NCBI Taxonomy" id="158847"/>
    <lineage>
        <taxon>Bacteria</taxon>
        <taxon>Bacillati</taxon>
        <taxon>Bacillota</taxon>
        <taxon>Negativicutes</taxon>
        <taxon>Selenomonadales</taxon>
        <taxon>Selenomonadaceae</taxon>
        <taxon>Megamonas</taxon>
    </lineage>
</organism>
<accession>A0A378NSV5</accession>
<dbReference type="InterPro" id="IPR012296">
    <property type="entry name" value="Nuclease_put_TT1808"/>
</dbReference>
<dbReference type="RefSeq" id="WP_115151780.1">
    <property type="nucleotide sequence ID" value="NZ_UGPP01000001.1"/>
</dbReference>
<protein>
    <submittedName>
        <fullName evidence="2">Uncharacterized protein conserved in cyanobacteria</fullName>
    </submittedName>
</protein>
<feature type="domain" description="Putative restriction endonuclease" evidence="1">
    <location>
        <begin position="9"/>
        <end position="152"/>
    </location>
</feature>
<dbReference type="Pfam" id="PF05685">
    <property type="entry name" value="Uma2"/>
    <property type="match status" value="1"/>
</dbReference>
<evidence type="ECO:0000259" key="1">
    <source>
        <dbReference type="Pfam" id="PF05685"/>
    </source>
</evidence>
<dbReference type="PANTHER" id="PTHR36558">
    <property type="entry name" value="GLR1098 PROTEIN"/>
    <property type="match status" value="1"/>
</dbReference>
<dbReference type="InterPro" id="IPR008538">
    <property type="entry name" value="Uma2"/>
</dbReference>
<evidence type="ECO:0000313" key="2">
    <source>
        <dbReference type="EMBL" id="STY71451.1"/>
    </source>
</evidence>
<dbReference type="Proteomes" id="UP000255234">
    <property type="component" value="Unassembled WGS sequence"/>
</dbReference>
<proteinExistence type="predicted"/>
<dbReference type="Gene3D" id="3.90.1570.10">
    <property type="entry name" value="tt1808, chain A"/>
    <property type="match status" value="1"/>
</dbReference>
<reference evidence="2 3" key="1">
    <citation type="submission" date="2018-06" db="EMBL/GenBank/DDBJ databases">
        <authorList>
            <consortium name="Pathogen Informatics"/>
            <person name="Doyle S."/>
        </authorList>
    </citation>
    <scope>NUCLEOTIDE SEQUENCE [LARGE SCALE GENOMIC DNA]</scope>
    <source>
        <strain evidence="2 3">NCTC10571</strain>
    </source>
</reference>
<dbReference type="CDD" id="cd06260">
    <property type="entry name" value="DUF820-like"/>
    <property type="match status" value="1"/>
</dbReference>
<dbReference type="InterPro" id="IPR011335">
    <property type="entry name" value="Restrct_endonuc-II-like"/>
</dbReference>
<dbReference type="SUPFAM" id="SSF52980">
    <property type="entry name" value="Restriction endonuclease-like"/>
    <property type="match status" value="1"/>
</dbReference>
<dbReference type="PANTHER" id="PTHR36558:SF1">
    <property type="entry name" value="RESTRICTION ENDONUCLEASE DOMAIN-CONTAINING PROTEIN-RELATED"/>
    <property type="match status" value="1"/>
</dbReference>
<dbReference type="EMBL" id="UGPP01000001">
    <property type="protein sequence ID" value="STY71451.1"/>
    <property type="molecule type" value="Genomic_DNA"/>
</dbReference>
<evidence type="ECO:0000313" key="3">
    <source>
        <dbReference type="Proteomes" id="UP000255234"/>
    </source>
</evidence>
<name>A0A378NSV5_9FIRM</name>
<gene>
    <name evidence="2" type="ORF">NCTC10571_01607</name>
</gene>